<dbReference type="Pfam" id="PF00083">
    <property type="entry name" value="Sugar_tr"/>
    <property type="match status" value="1"/>
</dbReference>
<feature type="domain" description="Major facilitator superfamily (MFS) profile" evidence="9">
    <location>
        <begin position="19"/>
        <end position="427"/>
    </location>
</feature>
<keyword evidence="7 8" id="KW-0472">Membrane</keyword>
<feature type="transmembrane region" description="Helical" evidence="8">
    <location>
        <begin position="61"/>
        <end position="82"/>
    </location>
</feature>
<dbReference type="EMBL" id="UGOW01000001">
    <property type="protein sequence ID" value="STY16941.1"/>
    <property type="molecule type" value="Genomic_DNA"/>
</dbReference>
<keyword evidence="5" id="KW-0769">Symport</keyword>
<evidence type="ECO:0000313" key="12">
    <source>
        <dbReference type="Proteomes" id="UP000054639"/>
    </source>
</evidence>
<keyword evidence="12" id="KW-1185">Reference proteome</keyword>
<reference evidence="11 13" key="2">
    <citation type="submission" date="2018-06" db="EMBL/GenBank/DDBJ databases">
        <authorList>
            <consortium name="Pathogen Informatics"/>
            <person name="Doyle S."/>
        </authorList>
    </citation>
    <scope>NUCLEOTIDE SEQUENCE [LARGE SCALE GENOMIC DNA]</scope>
    <source>
        <strain evidence="11 13">NCTC12376</strain>
    </source>
</reference>
<dbReference type="InterPro" id="IPR005829">
    <property type="entry name" value="Sugar_transporter_CS"/>
</dbReference>
<evidence type="ECO:0000256" key="3">
    <source>
        <dbReference type="ARBA" id="ARBA00022475"/>
    </source>
</evidence>
<gene>
    <name evidence="11" type="primary">proP_4</name>
    <name evidence="10" type="ORF">Lqua_0268</name>
    <name evidence="11" type="ORF">NCTC12376_00735</name>
</gene>
<evidence type="ECO:0000256" key="1">
    <source>
        <dbReference type="ARBA" id="ARBA00004651"/>
    </source>
</evidence>
<dbReference type="InterPro" id="IPR051084">
    <property type="entry name" value="H+-coupled_symporters"/>
</dbReference>
<feature type="transmembrane region" description="Helical" evidence="8">
    <location>
        <begin position="94"/>
        <end position="112"/>
    </location>
</feature>
<evidence type="ECO:0000256" key="2">
    <source>
        <dbReference type="ARBA" id="ARBA00022448"/>
    </source>
</evidence>
<keyword evidence="6 8" id="KW-1133">Transmembrane helix</keyword>
<feature type="transmembrane region" description="Helical" evidence="8">
    <location>
        <begin position="157"/>
        <end position="179"/>
    </location>
</feature>
<feature type="transmembrane region" description="Helical" evidence="8">
    <location>
        <begin position="118"/>
        <end position="145"/>
    </location>
</feature>
<feature type="transmembrane region" description="Helical" evidence="8">
    <location>
        <begin position="405"/>
        <end position="423"/>
    </location>
</feature>
<feature type="transmembrane region" description="Helical" evidence="8">
    <location>
        <begin position="20"/>
        <end position="41"/>
    </location>
</feature>
<dbReference type="PANTHER" id="PTHR43528">
    <property type="entry name" value="ALPHA-KETOGLUTARATE PERMEASE"/>
    <property type="match status" value="1"/>
</dbReference>
<evidence type="ECO:0000259" key="9">
    <source>
        <dbReference type="PROSITE" id="PS50850"/>
    </source>
</evidence>
<evidence type="ECO:0000256" key="4">
    <source>
        <dbReference type="ARBA" id="ARBA00022692"/>
    </source>
</evidence>
<dbReference type="RefSeq" id="WP_238585507.1">
    <property type="nucleotide sequence ID" value="NZ_CAAAIL010000014.1"/>
</dbReference>
<protein>
    <submittedName>
        <fullName evidence="11">Major facilitator family transporter</fullName>
    </submittedName>
</protein>
<feature type="transmembrane region" description="Helical" evidence="8">
    <location>
        <begin position="311"/>
        <end position="330"/>
    </location>
</feature>
<accession>A0A378KTK2</accession>
<dbReference type="Gene3D" id="1.20.1250.20">
    <property type="entry name" value="MFS general substrate transporter like domains"/>
    <property type="match status" value="2"/>
</dbReference>
<dbReference type="PROSITE" id="PS50850">
    <property type="entry name" value="MFS"/>
    <property type="match status" value="1"/>
</dbReference>
<dbReference type="InterPro" id="IPR005828">
    <property type="entry name" value="MFS_sugar_transport-like"/>
</dbReference>
<evidence type="ECO:0000313" key="11">
    <source>
        <dbReference type="EMBL" id="STY16941.1"/>
    </source>
</evidence>
<feature type="transmembrane region" description="Helical" evidence="8">
    <location>
        <begin position="375"/>
        <end position="396"/>
    </location>
</feature>
<dbReference type="Proteomes" id="UP000254230">
    <property type="component" value="Unassembled WGS sequence"/>
</dbReference>
<dbReference type="PANTHER" id="PTHR43528:SF1">
    <property type="entry name" value="ALPHA-KETOGLUTARATE PERMEASE"/>
    <property type="match status" value="1"/>
</dbReference>
<keyword evidence="2" id="KW-0813">Transport</keyword>
<proteinExistence type="predicted"/>
<dbReference type="InterPro" id="IPR020846">
    <property type="entry name" value="MFS_dom"/>
</dbReference>
<dbReference type="AlphaFoldDB" id="A0A378KTK2"/>
<evidence type="ECO:0000313" key="13">
    <source>
        <dbReference type="Proteomes" id="UP000254230"/>
    </source>
</evidence>
<dbReference type="GO" id="GO:0005886">
    <property type="term" value="C:plasma membrane"/>
    <property type="evidence" value="ECO:0007669"/>
    <property type="project" value="UniProtKB-SubCell"/>
</dbReference>
<dbReference type="InterPro" id="IPR036259">
    <property type="entry name" value="MFS_trans_sf"/>
</dbReference>
<comment type="subcellular location">
    <subcellularLocation>
        <location evidence="1">Cell membrane</location>
        <topology evidence="1">Multi-pass membrane protein</topology>
    </subcellularLocation>
</comment>
<evidence type="ECO:0000313" key="10">
    <source>
        <dbReference type="EMBL" id="KTD54761.1"/>
    </source>
</evidence>
<sequence>MHNERCPHQIKVYQLNKREILISSIGNTIEWFDFGLFIFMAPIIGAKFFPQHSSTLSTIDALIVFAVGFLCRPLGGIFFGYFGDTRGRAKTLRISIILITLSTLLIGLIPSYETAGIIAPIVFISLRLIQGLSIGGEYSGVMIYLAESAPHNKRGFITSFAATGANLGFLLATLSLMLLNLLFSAEEMNTWAWRLPFILIGLPGSLIIYYRFKLSETRVYSLLQKNHHLEPRPFLTAIRFAPYQLLKIFGLTCMSATFYYVFFGFMPTYLEHYIGFLLKDALTIQSCLLIAMLFLVPLAGMGGDYFSRKKMVIITNLSVIVLVLPCFYLLQTNSLLLTLLALSTATIISSLDQGNTLTAVVENCPENVRYSGIAFSYNLGMALFGGTTPLVITLLIEHTSLIAPAYYLILMAIISLITATTLVKNNHALGPLP</sequence>
<organism evidence="11 13">
    <name type="scientific">Legionella quateirensis</name>
    <dbReference type="NCBI Taxonomy" id="45072"/>
    <lineage>
        <taxon>Bacteria</taxon>
        <taxon>Pseudomonadati</taxon>
        <taxon>Pseudomonadota</taxon>
        <taxon>Gammaproteobacteria</taxon>
        <taxon>Legionellales</taxon>
        <taxon>Legionellaceae</taxon>
        <taxon>Legionella</taxon>
    </lineage>
</organism>
<feature type="transmembrane region" description="Helical" evidence="8">
    <location>
        <begin position="282"/>
        <end position="299"/>
    </location>
</feature>
<dbReference type="GO" id="GO:0015293">
    <property type="term" value="F:symporter activity"/>
    <property type="evidence" value="ECO:0007669"/>
    <property type="project" value="UniProtKB-KW"/>
</dbReference>
<feature type="transmembrane region" description="Helical" evidence="8">
    <location>
        <begin position="248"/>
        <end position="270"/>
    </location>
</feature>
<feature type="transmembrane region" description="Helical" evidence="8">
    <location>
        <begin position="191"/>
        <end position="212"/>
    </location>
</feature>
<reference evidence="10 12" key="1">
    <citation type="submission" date="2015-11" db="EMBL/GenBank/DDBJ databases">
        <title>Genomic analysis of 38 Legionella species identifies large and diverse effector repertoires.</title>
        <authorList>
            <person name="Burstein D."/>
            <person name="Amaro F."/>
            <person name="Zusman T."/>
            <person name="Lifshitz Z."/>
            <person name="Cohen O."/>
            <person name="Gilbert J.A."/>
            <person name="Pupko T."/>
            <person name="Shuman H.A."/>
            <person name="Segal G."/>
        </authorList>
    </citation>
    <scope>NUCLEOTIDE SEQUENCE [LARGE SCALE GENOMIC DNA]</scope>
    <source>
        <strain evidence="10 12">ATCC 49507</strain>
    </source>
</reference>
<evidence type="ECO:0000256" key="7">
    <source>
        <dbReference type="ARBA" id="ARBA00023136"/>
    </source>
</evidence>
<dbReference type="PROSITE" id="PS00217">
    <property type="entry name" value="SUGAR_TRANSPORT_2"/>
    <property type="match status" value="1"/>
</dbReference>
<dbReference type="Proteomes" id="UP000054639">
    <property type="component" value="Unassembled WGS sequence"/>
</dbReference>
<keyword evidence="3" id="KW-1003">Cell membrane</keyword>
<evidence type="ECO:0000256" key="5">
    <source>
        <dbReference type="ARBA" id="ARBA00022847"/>
    </source>
</evidence>
<evidence type="ECO:0000256" key="8">
    <source>
        <dbReference type="SAM" id="Phobius"/>
    </source>
</evidence>
<dbReference type="STRING" id="45072.Lqua_0268"/>
<keyword evidence="4 8" id="KW-0812">Transmembrane</keyword>
<dbReference type="SUPFAM" id="SSF103473">
    <property type="entry name" value="MFS general substrate transporter"/>
    <property type="match status" value="1"/>
</dbReference>
<dbReference type="EMBL" id="LNYR01000002">
    <property type="protein sequence ID" value="KTD54761.1"/>
    <property type="molecule type" value="Genomic_DNA"/>
</dbReference>
<name>A0A378KTK2_9GAMM</name>
<evidence type="ECO:0000256" key="6">
    <source>
        <dbReference type="ARBA" id="ARBA00022989"/>
    </source>
</evidence>